<dbReference type="SUPFAM" id="SSF81383">
    <property type="entry name" value="F-box domain"/>
    <property type="match status" value="1"/>
</dbReference>
<dbReference type="KEGG" id="cput:CONPUDRAFT_169603"/>
<feature type="domain" description="F-box" evidence="1">
    <location>
        <begin position="12"/>
        <end position="64"/>
    </location>
</feature>
<dbReference type="Proteomes" id="UP000053558">
    <property type="component" value="Unassembled WGS sequence"/>
</dbReference>
<dbReference type="InterPro" id="IPR001810">
    <property type="entry name" value="F-box_dom"/>
</dbReference>
<dbReference type="OrthoDB" id="3046363at2759"/>
<sequence length="530" mass="58858">MSFTGGEFAPKICTLPPEVLAHIMILSKSQGTSDPSVQMILFSHVCRHWRHAALSFPHLWSHIVAADGHFNTKRIQTSLERSKSTLLDVEVDLRAALQQTDIVMFRLYSVLFDLLRQTSRFRRLVVRSLRDALSHGLLDTPAPYLQELTLIKESETMHDVRPISIPHPLFGGEMPSLRALSTVGFAPPEGSLTFSGLTYLRIADGVSDRVKPILPQILNILGCCALTLETLELSNCLGHNDMHHPGDSLTVLAKLKHLEVMKIGYAAVAKLTDRLHLPSDSQINLLNIGFDSPVSGKFFFESVLPNDVFIPHCPTAHPGRDLTLVSNRCLQESVVMKMYDRSMHESGTPWHHYEPPVKGLRLNLSLDWFFVHIFPDTLVRGIFQDGPPLSDIHTLRVQGTNYPSDASFWAGLLRGVTNVHRLSIGSELEATHVSCILQSLLPSQSDVSQDDRPAALPLPQLSHLHISAKCIMETDKDFVRRVLDERERAGAKLETVTIAGGVSPRTDLRAYAERIGASVVDDEKCEDGLG</sequence>
<dbReference type="Gene3D" id="1.20.1280.50">
    <property type="match status" value="1"/>
</dbReference>
<evidence type="ECO:0000313" key="3">
    <source>
        <dbReference type="Proteomes" id="UP000053558"/>
    </source>
</evidence>
<accession>A0A5M3M8V6</accession>
<protein>
    <recommendedName>
        <fullName evidence="1">F-box domain-containing protein</fullName>
    </recommendedName>
</protein>
<gene>
    <name evidence="2" type="ORF">CONPUDRAFT_169603</name>
</gene>
<keyword evidence="3" id="KW-1185">Reference proteome</keyword>
<evidence type="ECO:0000313" key="2">
    <source>
        <dbReference type="EMBL" id="EIW75205.1"/>
    </source>
</evidence>
<comment type="caution">
    <text evidence="2">The sequence shown here is derived from an EMBL/GenBank/DDBJ whole genome shotgun (WGS) entry which is preliminary data.</text>
</comment>
<dbReference type="GeneID" id="19206278"/>
<organism evidence="2 3">
    <name type="scientific">Coniophora puteana (strain RWD-64-598)</name>
    <name type="common">Brown rot fungus</name>
    <dbReference type="NCBI Taxonomy" id="741705"/>
    <lineage>
        <taxon>Eukaryota</taxon>
        <taxon>Fungi</taxon>
        <taxon>Dikarya</taxon>
        <taxon>Basidiomycota</taxon>
        <taxon>Agaricomycotina</taxon>
        <taxon>Agaricomycetes</taxon>
        <taxon>Agaricomycetidae</taxon>
        <taxon>Boletales</taxon>
        <taxon>Coniophorineae</taxon>
        <taxon>Coniophoraceae</taxon>
        <taxon>Coniophora</taxon>
    </lineage>
</organism>
<dbReference type="InterPro" id="IPR036047">
    <property type="entry name" value="F-box-like_dom_sf"/>
</dbReference>
<dbReference type="OMA" id="ISAKCIM"/>
<dbReference type="Pfam" id="PF12937">
    <property type="entry name" value="F-box-like"/>
    <property type="match status" value="1"/>
</dbReference>
<dbReference type="RefSeq" id="XP_007774624.1">
    <property type="nucleotide sequence ID" value="XM_007776434.1"/>
</dbReference>
<name>A0A5M3M8V6_CONPW</name>
<evidence type="ECO:0000259" key="1">
    <source>
        <dbReference type="Pfam" id="PF12937"/>
    </source>
</evidence>
<dbReference type="EMBL" id="JH711589">
    <property type="protein sequence ID" value="EIW75205.1"/>
    <property type="molecule type" value="Genomic_DNA"/>
</dbReference>
<dbReference type="AlphaFoldDB" id="A0A5M3M8V6"/>
<proteinExistence type="predicted"/>
<reference evidence="3" key="1">
    <citation type="journal article" date="2012" name="Science">
        <title>The Paleozoic origin of enzymatic lignin decomposition reconstructed from 31 fungal genomes.</title>
        <authorList>
            <person name="Floudas D."/>
            <person name="Binder M."/>
            <person name="Riley R."/>
            <person name="Barry K."/>
            <person name="Blanchette R.A."/>
            <person name="Henrissat B."/>
            <person name="Martinez A.T."/>
            <person name="Otillar R."/>
            <person name="Spatafora J.W."/>
            <person name="Yadav J.S."/>
            <person name="Aerts A."/>
            <person name="Benoit I."/>
            <person name="Boyd A."/>
            <person name="Carlson A."/>
            <person name="Copeland A."/>
            <person name="Coutinho P.M."/>
            <person name="de Vries R.P."/>
            <person name="Ferreira P."/>
            <person name="Findley K."/>
            <person name="Foster B."/>
            <person name="Gaskell J."/>
            <person name="Glotzer D."/>
            <person name="Gorecki P."/>
            <person name="Heitman J."/>
            <person name="Hesse C."/>
            <person name="Hori C."/>
            <person name="Igarashi K."/>
            <person name="Jurgens J.A."/>
            <person name="Kallen N."/>
            <person name="Kersten P."/>
            <person name="Kohler A."/>
            <person name="Kuees U."/>
            <person name="Kumar T.K.A."/>
            <person name="Kuo A."/>
            <person name="LaButti K."/>
            <person name="Larrondo L.F."/>
            <person name="Lindquist E."/>
            <person name="Ling A."/>
            <person name="Lombard V."/>
            <person name="Lucas S."/>
            <person name="Lundell T."/>
            <person name="Martin R."/>
            <person name="McLaughlin D.J."/>
            <person name="Morgenstern I."/>
            <person name="Morin E."/>
            <person name="Murat C."/>
            <person name="Nagy L.G."/>
            <person name="Nolan M."/>
            <person name="Ohm R.A."/>
            <person name="Patyshakuliyeva A."/>
            <person name="Rokas A."/>
            <person name="Ruiz-Duenas F.J."/>
            <person name="Sabat G."/>
            <person name="Salamov A."/>
            <person name="Samejima M."/>
            <person name="Schmutz J."/>
            <person name="Slot J.C."/>
            <person name="St John F."/>
            <person name="Stenlid J."/>
            <person name="Sun H."/>
            <person name="Sun S."/>
            <person name="Syed K."/>
            <person name="Tsang A."/>
            <person name="Wiebenga A."/>
            <person name="Young D."/>
            <person name="Pisabarro A."/>
            <person name="Eastwood D.C."/>
            <person name="Martin F."/>
            <person name="Cullen D."/>
            <person name="Grigoriev I.V."/>
            <person name="Hibbett D.S."/>
        </authorList>
    </citation>
    <scope>NUCLEOTIDE SEQUENCE [LARGE SCALE GENOMIC DNA]</scope>
    <source>
        <strain evidence="3">RWD-64-598 SS2</strain>
    </source>
</reference>